<accession>A0A218UI31</accession>
<evidence type="ECO:0000256" key="10">
    <source>
        <dbReference type="PROSITE-ProRule" id="PRU10141"/>
    </source>
</evidence>
<dbReference type="Gene3D" id="3.30.200.20">
    <property type="entry name" value="Phosphorylase Kinase, domain 1"/>
    <property type="match status" value="2"/>
</dbReference>
<dbReference type="SMART" id="SM00408">
    <property type="entry name" value="IGc2"/>
    <property type="match status" value="2"/>
</dbReference>
<dbReference type="SUPFAM" id="SSF48726">
    <property type="entry name" value="Immunoglobulin"/>
    <property type="match status" value="2"/>
</dbReference>
<feature type="compositionally biased region" description="Polar residues" evidence="11">
    <location>
        <begin position="718"/>
        <end position="727"/>
    </location>
</feature>
<evidence type="ECO:0000313" key="16">
    <source>
        <dbReference type="Proteomes" id="UP000197619"/>
    </source>
</evidence>
<feature type="domain" description="Ig-like" evidence="13">
    <location>
        <begin position="1798"/>
        <end position="1887"/>
    </location>
</feature>
<dbReference type="InterPro" id="IPR003961">
    <property type="entry name" value="FN3_dom"/>
</dbReference>
<evidence type="ECO:0000256" key="1">
    <source>
        <dbReference type="ARBA" id="ARBA00006692"/>
    </source>
</evidence>
<evidence type="ECO:0000256" key="4">
    <source>
        <dbReference type="ARBA" id="ARBA00022737"/>
    </source>
</evidence>
<name>A0A218UI31_9PASE</name>
<evidence type="ECO:0000256" key="2">
    <source>
        <dbReference type="ARBA" id="ARBA00022527"/>
    </source>
</evidence>
<evidence type="ECO:0000256" key="5">
    <source>
        <dbReference type="ARBA" id="ARBA00022741"/>
    </source>
</evidence>
<dbReference type="Pfam" id="PF07679">
    <property type="entry name" value="I-set"/>
    <property type="match status" value="2"/>
</dbReference>
<gene>
    <name evidence="15" type="primary">OBSCN_0</name>
    <name evidence="15" type="ORF">RLOC_00003835</name>
</gene>
<evidence type="ECO:0000259" key="14">
    <source>
        <dbReference type="PROSITE" id="PS50853"/>
    </source>
</evidence>
<feature type="compositionally biased region" description="Low complexity" evidence="11">
    <location>
        <begin position="1693"/>
        <end position="1705"/>
    </location>
</feature>
<evidence type="ECO:0000256" key="3">
    <source>
        <dbReference type="ARBA" id="ARBA00022679"/>
    </source>
</evidence>
<dbReference type="GO" id="GO:0004674">
    <property type="term" value="F:protein serine/threonine kinase activity"/>
    <property type="evidence" value="ECO:0007669"/>
    <property type="project" value="UniProtKB-KW"/>
</dbReference>
<feature type="region of interest" description="Disordered" evidence="11">
    <location>
        <begin position="599"/>
        <end position="682"/>
    </location>
</feature>
<dbReference type="PANTHER" id="PTHR24342:SF12">
    <property type="entry name" value="DEATH-ASSOCIATED PROTEIN KINASE RELATED"/>
    <property type="match status" value="1"/>
</dbReference>
<feature type="compositionally biased region" description="Basic and acidic residues" evidence="11">
    <location>
        <begin position="728"/>
        <end position="751"/>
    </location>
</feature>
<dbReference type="SMART" id="SM00409">
    <property type="entry name" value="IG"/>
    <property type="match status" value="2"/>
</dbReference>
<dbReference type="InterPro" id="IPR000719">
    <property type="entry name" value="Prot_kinase_dom"/>
</dbReference>
<evidence type="ECO:0000256" key="11">
    <source>
        <dbReference type="SAM" id="MobiDB-lite"/>
    </source>
</evidence>
<feature type="compositionally biased region" description="Basic and acidic residues" evidence="11">
    <location>
        <begin position="641"/>
        <end position="653"/>
    </location>
</feature>
<keyword evidence="6" id="KW-0418">Kinase</keyword>
<feature type="compositionally biased region" description="Basic and acidic residues" evidence="11">
    <location>
        <begin position="1262"/>
        <end position="1274"/>
    </location>
</feature>
<dbReference type="Pfam" id="PF00069">
    <property type="entry name" value="Pkinase"/>
    <property type="match status" value="2"/>
</dbReference>
<dbReference type="PANTHER" id="PTHR24342">
    <property type="entry name" value="SERINE/THREONINE-PROTEIN KINASE 17"/>
    <property type="match status" value="1"/>
</dbReference>
<evidence type="ECO:0000313" key="15">
    <source>
        <dbReference type="EMBL" id="OWK53231.1"/>
    </source>
</evidence>
<keyword evidence="4" id="KW-0677">Repeat</keyword>
<dbReference type="Gene3D" id="1.10.510.10">
    <property type="entry name" value="Transferase(Phosphotransferase) domain 1"/>
    <property type="match status" value="2"/>
</dbReference>
<feature type="region of interest" description="Disordered" evidence="11">
    <location>
        <begin position="42"/>
        <end position="133"/>
    </location>
</feature>
<dbReference type="SUPFAM" id="SSF49265">
    <property type="entry name" value="Fibronectin type III"/>
    <property type="match status" value="1"/>
</dbReference>
<dbReference type="SMART" id="SM00220">
    <property type="entry name" value="S_TKc"/>
    <property type="match status" value="2"/>
</dbReference>
<feature type="compositionally biased region" description="Low complexity" evidence="11">
    <location>
        <begin position="599"/>
        <end position="616"/>
    </location>
</feature>
<comment type="caution">
    <text evidence="15">The sequence shown here is derived from an EMBL/GenBank/DDBJ whole genome shotgun (WGS) entry which is preliminary data.</text>
</comment>
<feature type="domain" description="Protein kinase" evidence="12">
    <location>
        <begin position="282"/>
        <end position="535"/>
    </location>
</feature>
<feature type="binding site" evidence="10">
    <location>
        <position position="311"/>
    </location>
    <ligand>
        <name>ATP</name>
        <dbReference type="ChEBI" id="CHEBI:30616"/>
    </ligand>
</feature>
<dbReference type="InterPro" id="IPR003599">
    <property type="entry name" value="Ig_sub"/>
</dbReference>
<dbReference type="InterPro" id="IPR036179">
    <property type="entry name" value="Ig-like_dom_sf"/>
</dbReference>
<dbReference type="EMBL" id="MUZQ01000297">
    <property type="protein sequence ID" value="OWK53231.1"/>
    <property type="molecule type" value="Genomic_DNA"/>
</dbReference>
<dbReference type="InterPro" id="IPR013098">
    <property type="entry name" value="Ig_I-set"/>
</dbReference>
<dbReference type="InterPro" id="IPR011009">
    <property type="entry name" value="Kinase-like_dom_sf"/>
</dbReference>
<dbReference type="InterPro" id="IPR008271">
    <property type="entry name" value="Ser/Thr_kinase_AS"/>
</dbReference>
<feature type="compositionally biased region" description="Polar residues" evidence="11">
    <location>
        <begin position="1110"/>
        <end position="1119"/>
    </location>
</feature>
<dbReference type="PROSITE" id="PS50835">
    <property type="entry name" value="IG_LIKE"/>
    <property type="match status" value="2"/>
</dbReference>
<dbReference type="GO" id="GO:0005524">
    <property type="term" value="F:ATP binding"/>
    <property type="evidence" value="ECO:0007669"/>
    <property type="project" value="UniProtKB-UniRule"/>
</dbReference>
<feature type="compositionally biased region" description="Basic and acidic residues" evidence="11">
    <location>
        <begin position="672"/>
        <end position="682"/>
    </location>
</feature>
<dbReference type="Gene3D" id="2.60.40.10">
    <property type="entry name" value="Immunoglobulins"/>
    <property type="match status" value="3"/>
</dbReference>
<keyword evidence="16" id="KW-1185">Reference proteome</keyword>
<feature type="region of interest" description="Disordered" evidence="11">
    <location>
        <begin position="696"/>
        <end position="790"/>
    </location>
</feature>
<sequence>MTSPQSATETSVQASLQRADKEIKTALKKLMDSASLLVTLPPGMQADLGLGPAGSAPPEPSGAAPSVVVHEASTQTQTAGGHAKAQRQVPAEEPGVLKPSPAPSREEEAAGGESARERTVPIDRTSPDAGAGGWYRREGDVVWDVHSEVYIETTERTCVYKTEEKTPTSPPYMQVTIEDVQVNSGERAKFQAVIEGTPQPTVVWFKGTSLLTDSDRVHQGKEGTTYFLVVDNAALEDGGVYTCVAKNAGGEVLCKAELVVREAKKDQEGKKVATRRKLHSHYEVKQEIGRGCFSFVKRVVHKGNRVSCAAKFIPLRSKTKSRAHQERDILASLSHDRITRLLDEFETRKTLILILELCSNEELLDRLFKKSVVTEAEVKLYIKQILEGIKYLHDNNILHLDIKPLNILMVYPEREDLKICDFGFAQRITPVQPQYSKYGSPEFVAPEIVSQSPVSKATDIWAVGVITYLSLTCKSPFAGENDRQTLLNIQNGDISWTIPDVVHLSEDAKDFMKGILQQHPKSRPSALDCLSHKWFMHNVPLEAAHFINTKQLKFIVARSKWQRSLMCYKSILVMRSIPEILERTHDNSSLAISRHLIEESTSSSTSGSSSDNENTNFPKKRHFGSTPELHLPVFDAPSHPEPLKRASEREHSKSSIPPVKPMRRKYASMKAEVGDKSPTESKELMASILQEKEERLLPSLRGEPSQKSGAAAEPLSLRASTESTSLVHQKEKPDTASSEKDRGEEAGEGTEKPSACVPRQSVIKSTFYSQATELPVRPPSSPGREFRRHLDRARRTFRKAGYSKVPLSGLREPLLEQFELEEEEEEGGDDRKEGLLGSLTKSASFDTARKPPHPAIAGASRSRSLDDYRLRASRSLREQGILEEDCDVFSQESCPEGSDHCDVSAAPGKGCSAGTAEQGDTRRASKDCPGEKPSPSTHCEGNGCPPALIQRVEGLPVSPQRSENRKHLLKKSKATEIEEDVECLEGESPIPTTQCSDVTAPSAPKYKSMEGKSASGRASDSAFQEGKESISTLTQSESTPKSSPLSKGGVCLPQESAPTNTHPDLTGGSLLIKRTAPAPPWKDKRQKHSDEKSSARGTAESELMEHESSAVPTEQTETDSLPVCKDKSEKIPGKSVPAATVMLGKQPGTLTGGEGVPRKLKIHKDVRSAVLEDAEAAVTGITPPSAHGGESQAHKKAPPVHLDTAPAVLKGEQLAVPRIPPPGSVPALVSPGAQQALSKEKLAALRGKSSAVTGVVSSLGREGAEPQKVPEGHGSEPAALESRHPARAASSQSTVLPQVREGENQLPEVSVHREMRSAVTASGSQAAGQAAAAPFPKAGHGVLEQHRAGILGGLESGSSGALTASQPEVAPVSAYELEYEEYPEVYGDGGGIALESGRCDAGKSLPLLRRDHSQELSHHRSSFYSDEESAVLEGLVDEMVSLSEEMDVWAESVSGEKGSRKHISPHREMFYKGSQAPGDTSFPSVQQSGRGEVAEQDDLAEPYLAVSEEPEVLEEQGAQTVPHECEHLEDLAFETSPSSPESVSSTESLDTARRPIHVPVIKDTGKHPEVSLVKIKDLSDETPSLGSGPQKFDISEVEPAYLNFSDLYDIVYFPFEFLSYKKPSPKPVPRRFMFLGERARSPPAGHLHKDKRLCIREQEDKNRKNHLEISKDSKVANLLAMGKGAESHKEMYSSQKDSSGKQKSSFHTKPGLFKPYARSHSVEQSVEQSLKKKVKASVAHISRILKGKTSPEPEEEFGELGSEAAEKELLIGAEGSLKRKSALPSFKLPSLIPKEKAPLFVEELVDQAAAAGQCVTLSCRTAAQSSLHISWFRDGIPVQSSSRVLISSTLKHFQLLTILSVNAEDFGIYTCVATNSLGSASTSCVIRKAEVPPSPPPPDIVDVYKDGVQVVWKPVETNTPVHYTVQCKTEDGEWTTLASDITDCCYYARDLPQGFIYTFRTACSSKAGMGPYSDPSARVKIAGKDQMELRAATQEFPSAVPEEESEMVTPPEPFPTYQTYAFQTEIKRGRFSIVRQCREKGSGKTLAAKIIPYWQEDKQAVLLEYQVLRKLHHTNIAQLKGAYVSPRHLVLIQEMCVGPELLHSLALRTSYSEVEVRDYLWQILSATEYLHAHNILHLDLRSENMIITEPNLLKLLDFGNAQFYTPDKFITMDKCSDYVETMAPELLTEQGALPQTDIWSIGITAFIMLSANYPISSDAPCEFLRTARKGKLKLTRCYAGLSGGAVSFLQSTLCANPWGRPSASECLQSPWLQETGLDNRQQALVTFPTTKLRNFLMEREKKRGLLCSKYGLMIAQ</sequence>
<proteinExistence type="inferred from homology"/>
<evidence type="ECO:0000259" key="12">
    <source>
        <dbReference type="PROSITE" id="PS50011"/>
    </source>
</evidence>
<dbReference type="InterPro" id="IPR013783">
    <property type="entry name" value="Ig-like_fold"/>
</dbReference>
<dbReference type="PROSITE" id="PS00109">
    <property type="entry name" value="PROTEIN_KINASE_TYR"/>
    <property type="match status" value="1"/>
</dbReference>
<dbReference type="CDD" id="cd14110">
    <property type="entry name" value="STKc_obscurin_rpt2"/>
    <property type="match status" value="1"/>
</dbReference>
<dbReference type="FunFam" id="2.60.40.10:FF:001314">
    <property type="entry name" value="Obscurin, cytoskeletal calmodulin and titin-interacting RhoGEF"/>
    <property type="match status" value="1"/>
</dbReference>
<feature type="domain" description="Protein kinase" evidence="12">
    <location>
        <begin position="2020"/>
        <end position="2272"/>
    </location>
</feature>
<keyword evidence="9" id="KW-0393">Immunoglobulin domain</keyword>
<dbReference type="SMART" id="SM00060">
    <property type="entry name" value="FN3"/>
    <property type="match status" value="1"/>
</dbReference>
<dbReference type="InterPro" id="IPR007110">
    <property type="entry name" value="Ig-like_dom"/>
</dbReference>
<evidence type="ECO:0000259" key="13">
    <source>
        <dbReference type="PROSITE" id="PS50835"/>
    </source>
</evidence>
<dbReference type="FunFam" id="1.10.510.10:FF:000519">
    <property type="entry name" value="Obscurin, cytoskeletal calmodulin and titin-interacting RhoGEF"/>
    <property type="match status" value="1"/>
</dbReference>
<feature type="region of interest" description="Disordered" evidence="11">
    <location>
        <begin position="1255"/>
        <end position="1325"/>
    </location>
</feature>
<dbReference type="GO" id="GO:0043065">
    <property type="term" value="P:positive regulation of apoptotic process"/>
    <property type="evidence" value="ECO:0007669"/>
    <property type="project" value="TreeGrafter"/>
</dbReference>
<dbReference type="InterPro" id="IPR036116">
    <property type="entry name" value="FN3_sf"/>
</dbReference>
<dbReference type="GO" id="GO:0055013">
    <property type="term" value="P:cardiac muscle cell development"/>
    <property type="evidence" value="ECO:0007669"/>
    <property type="project" value="UniProtKB-ARBA"/>
</dbReference>
<evidence type="ECO:0000256" key="8">
    <source>
        <dbReference type="ARBA" id="ARBA00023157"/>
    </source>
</evidence>
<dbReference type="PROSITE" id="PS50853">
    <property type="entry name" value="FN3"/>
    <property type="match status" value="1"/>
</dbReference>
<dbReference type="PROSITE" id="PS00107">
    <property type="entry name" value="PROTEIN_KINASE_ATP"/>
    <property type="match status" value="1"/>
</dbReference>
<dbReference type="CDD" id="cd00096">
    <property type="entry name" value="Ig"/>
    <property type="match status" value="1"/>
</dbReference>
<dbReference type="InterPro" id="IPR008266">
    <property type="entry name" value="Tyr_kinase_AS"/>
</dbReference>
<feature type="compositionally biased region" description="Polar residues" evidence="11">
    <location>
        <begin position="762"/>
        <end position="772"/>
    </location>
</feature>
<keyword evidence="3" id="KW-0808">Transferase</keyword>
<dbReference type="Proteomes" id="UP000197619">
    <property type="component" value="Unassembled WGS sequence"/>
</dbReference>
<evidence type="ECO:0000256" key="7">
    <source>
        <dbReference type="ARBA" id="ARBA00022840"/>
    </source>
</evidence>
<feature type="compositionally biased region" description="Polar residues" evidence="11">
    <location>
        <begin position="1029"/>
        <end position="1045"/>
    </location>
</feature>
<keyword evidence="7 10" id="KW-0067">ATP-binding</keyword>
<dbReference type="InterPro" id="IPR017441">
    <property type="entry name" value="Protein_kinase_ATP_BS"/>
</dbReference>
<organism evidence="15 16">
    <name type="scientific">Lonchura striata</name>
    <name type="common">white-rumped munia</name>
    <dbReference type="NCBI Taxonomy" id="40157"/>
    <lineage>
        <taxon>Eukaryota</taxon>
        <taxon>Metazoa</taxon>
        <taxon>Chordata</taxon>
        <taxon>Craniata</taxon>
        <taxon>Vertebrata</taxon>
        <taxon>Euteleostomi</taxon>
        <taxon>Archelosauria</taxon>
        <taxon>Archosauria</taxon>
        <taxon>Dinosauria</taxon>
        <taxon>Saurischia</taxon>
        <taxon>Theropoda</taxon>
        <taxon>Coelurosauria</taxon>
        <taxon>Aves</taxon>
        <taxon>Neognathae</taxon>
        <taxon>Neoaves</taxon>
        <taxon>Telluraves</taxon>
        <taxon>Australaves</taxon>
        <taxon>Passeriformes</taxon>
        <taxon>Passeroidea</taxon>
        <taxon>Estrildidae</taxon>
        <taxon>Estrildinae</taxon>
        <taxon>Lonchura</taxon>
    </lineage>
</organism>
<feature type="domain" description="Fibronectin type-III" evidence="14">
    <location>
        <begin position="1892"/>
        <end position="1985"/>
    </location>
</feature>
<feature type="region of interest" description="Disordered" evidence="11">
    <location>
        <begin position="817"/>
        <end position="866"/>
    </location>
</feature>
<dbReference type="FunFam" id="3.30.200.20:FF:000424">
    <property type="entry name" value="obscurin isoform X5"/>
    <property type="match status" value="1"/>
</dbReference>
<keyword evidence="5 10" id="KW-0547">Nucleotide-binding</keyword>
<feature type="region of interest" description="Disordered" evidence="11">
    <location>
        <begin position="1686"/>
        <end position="1718"/>
    </location>
</feature>
<feature type="region of interest" description="Disordered" evidence="11">
    <location>
        <begin position="891"/>
        <end position="1156"/>
    </location>
</feature>
<evidence type="ECO:0000256" key="9">
    <source>
        <dbReference type="ARBA" id="ARBA00023319"/>
    </source>
</evidence>
<dbReference type="GO" id="GO:0003007">
    <property type="term" value="P:heart morphogenesis"/>
    <property type="evidence" value="ECO:0007669"/>
    <property type="project" value="UniProtKB-ARBA"/>
</dbReference>
<dbReference type="FunFam" id="2.60.40.10:FF:000107">
    <property type="entry name" value="Myosin, light chain kinase a"/>
    <property type="match status" value="1"/>
</dbReference>
<dbReference type="GO" id="GO:0005634">
    <property type="term" value="C:nucleus"/>
    <property type="evidence" value="ECO:0007669"/>
    <property type="project" value="TreeGrafter"/>
</dbReference>
<evidence type="ECO:0000256" key="6">
    <source>
        <dbReference type="ARBA" id="ARBA00022777"/>
    </source>
</evidence>
<feature type="compositionally biased region" description="Acidic residues" evidence="11">
    <location>
        <begin position="818"/>
        <end position="828"/>
    </location>
</feature>
<keyword evidence="8" id="KW-1015">Disulfide bond</keyword>
<dbReference type="PROSITE" id="PS50011">
    <property type="entry name" value="PROTEIN_KINASE_DOM"/>
    <property type="match status" value="2"/>
</dbReference>
<reference evidence="15 16" key="1">
    <citation type="submission" date="2017-05" db="EMBL/GenBank/DDBJ databases">
        <title>Genome of assembly of the Bengalese finch, Lonchura striata domestica.</title>
        <authorList>
            <person name="Colquitt B.M."/>
            <person name="Brainard M.S."/>
        </authorList>
    </citation>
    <scope>NUCLEOTIDE SEQUENCE [LARGE SCALE GENOMIC DNA]</scope>
    <source>
        <strain evidence="15">White83orange57</strain>
    </source>
</reference>
<dbReference type="InterPro" id="IPR003598">
    <property type="entry name" value="Ig_sub2"/>
</dbReference>
<protein>
    <submittedName>
        <fullName evidence="15">Obscurin</fullName>
    </submittedName>
</protein>
<keyword evidence="2" id="KW-0723">Serine/threonine-protein kinase</keyword>
<dbReference type="SUPFAM" id="SSF56112">
    <property type="entry name" value="Protein kinase-like (PK-like)"/>
    <property type="match status" value="2"/>
</dbReference>
<feature type="domain" description="Ig-like" evidence="13">
    <location>
        <begin position="171"/>
        <end position="259"/>
    </location>
</feature>
<feature type="compositionally biased region" description="Basic and acidic residues" evidence="11">
    <location>
        <begin position="104"/>
        <end position="121"/>
    </location>
</feature>
<feature type="compositionally biased region" description="Polar residues" evidence="11">
    <location>
        <begin position="990"/>
        <end position="999"/>
    </location>
</feature>
<dbReference type="PROSITE" id="PS00108">
    <property type="entry name" value="PROTEIN_KINASE_ST"/>
    <property type="match status" value="1"/>
</dbReference>
<feature type="compositionally biased region" description="Basic and acidic residues" evidence="11">
    <location>
        <begin position="919"/>
        <end position="930"/>
    </location>
</feature>
<comment type="similarity">
    <text evidence="1">Belongs to the protein kinase superfamily. CAMK Ser/Thr protein kinase family.</text>
</comment>
<dbReference type="FunFam" id="1.10.510.10:FF:000912">
    <property type="entry name" value="obscurin isoform X1"/>
    <property type="match status" value="1"/>
</dbReference>
<dbReference type="GO" id="GO:0035556">
    <property type="term" value="P:intracellular signal transduction"/>
    <property type="evidence" value="ECO:0007669"/>
    <property type="project" value="TreeGrafter"/>
</dbReference>